<evidence type="ECO:0000256" key="2">
    <source>
        <dbReference type="SAM" id="Phobius"/>
    </source>
</evidence>
<keyword evidence="2" id="KW-1133">Transmembrane helix</keyword>
<gene>
    <name evidence="3" type="ORF">FVO59_02405</name>
</gene>
<feature type="compositionally biased region" description="Basic and acidic residues" evidence="1">
    <location>
        <begin position="82"/>
        <end position="91"/>
    </location>
</feature>
<feature type="compositionally biased region" description="Basic and acidic residues" evidence="1">
    <location>
        <begin position="1"/>
        <end position="19"/>
    </location>
</feature>
<feature type="transmembrane region" description="Helical" evidence="2">
    <location>
        <begin position="313"/>
        <end position="337"/>
    </location>
</feature>
<accession>A0A7D8A8X8</accession>
<protein>
    <submittedName>
        <fullName evidence="3">MFS transporter</fullName>
    </submittedName>
</protein>
<feature type="transmembrane region" description="Helical" evidence="2">
    <location>
        <begin position="272"/>
        <end position="293"/>
    </location>
</feature>
<keyword evidence="2" id="KW-0472">Membrane</keyword>
<evidence type="ECO:0000313" key="4">
    <source>
        <dbReference type="Proteomes" id="UP000515708"/>
    </source>
</evidence>
<sequence>MSDPEVPKNEKHHDVDDVVGRANEGLDAAAAARGDVSGPDAEANPSDPDMEAFEAAERDYPGTFGASEPVEASDVASPADTSRTDADREDVGLAEPDAAAVDADRVDSHRDAVAGDHAAGAVDETRTASDTDDADATRVIDTDREHHHPTVADTAYAAAASSAATQVVPAEPIAPHPAPQPIFVQAPEPPRELGNRGAAGAIGLVASVAFAILYLGAILGFGALRGEVTGENVGTAALAPLTTWSFWVPVAVFFLSFWLLGAFINRARWGKWVTLGLLVAIATYGGYILGQLFQAPFWRINAADSVELVNEQLLAPLAIASFIFARELTIWFGAWVARSGAKKKRLNAEAQAEYERTLEAGPAALR</sequence>
<proteinExistence type="predicted"/>
<dbReference type="EMBL" id="CP043732">
    <property type="protein sequence ID" value="QMU96181.1"/>
    <property type="molecule type" value="Genomic_DNA"/>
</dbReference>
<feature type="transmembrane region" description="Helical" evidence="2">
    <location>
        <begin position="244"/>
        <end position="265"/>
    </location>
</feature>
<reference evidence="3 4" key="1">
    <citation type="journal article" date="2020" name="Front. Microbiol.">
        <title>Design of Bacterial Strain-Specific qPCR Assays Using NGS Data and Publicly Available Resources and Its Application to Track Biocontrol Strains.</title>
        <authorList>
            <person name="Hernandez I."/>
            <person name="Sant C."/>
            <person name="Martinez R."/>
            <person name="Fernandez C."/>
        </authorList>
    </citation>
    <scope>NUCLEOTIDE SEQUENCE [LARGE SCALE GENOMIC DNA]</scope>
    <source>
        <strain evidence="3 4">B24</strain>
    </source>
</reference>
<name>A0A7D8A8X8_9MICO</name>
<dbReference type="RefSeq" id="WP_182254272.1">
    <property type="nucleotide sequence ID" value="NZ_CP043732.1"/>
</dbReference>
<keyword evidence="2" id="KW-0812">Transmembrane</keyword>
<dbReference type="Proteomes" id="UP000515708">
    <property type="component" value="Chromosome"/>
</dbReference>
<feature type="transmembrane region" description="Helical" evidence="2">
    <location>
        <begin position="201"/>
        <end position="224"/>
    </location>
</feature>
<evidence type="ECO:0000256" key="1">
    <source>
        <dbReference type="SAM" id="MobiDB-lite"/>
    </source>
</evidence>
<dbReference type="AlphaFoldDB" id="A0A7D8A8X8"/>
<organism evidence="3 4">
    <name type="scientific">Microbacterium esteraromaticum</name>
    <dbReference type="NCBI Taxonomy" id="57043"/>
    <lineage>
        <taxon>Bacteria</taxon>
        <taxon>Bacillati</taxon>
        <taxon>Actinomycetota</taxon>
        <taxon>Actinomycetes</taxon>
        <taxon>Micrococcales</taxon>
        <taxon>Microbacteriaceae</taxon>
        <taxon>Microbacterium</taxon>
    </lineage>
</organism>
<evidence type="ECO:0000313" key="3">
    <source>
        <dbReference type="EMBL" id="QMU96181.1"/>
    </source>
</evidence>
<feature type="region of interest" description="Disordered" evidence="1">
    <location>
        <begin position="1"/>
        <end position="97"/>
    </location>
</feature>